<name>A0ABZ2M523_9BACT</name>
<feature type="compositionally biased region" description="Basic and acidic residues" evidence="1">
    <location>
        <begin position="29"/>
        <end position="53"/>
    </location>
</feature>
<reference evidence="2 3" key="1">
    <citation type="submission" date="2021-12" db="EMBL/GenBank/DDBJ databases">
        <title>Discovery of the Pendulisporaceae a myxobacterial family with distinct sporulation behavior and unique specialized metabolism.</title>
        <authorList>
            <person name="Garcia R."/>
            <person name="Popoff A."/>
            <person name="Bader C.D."/>
            <person name="Loehr J."/>
            <person name="Walesch S."/>
            <person name="Walt C."/>
            <person name="Boldt J."/>
            <person name="Bunk B."/>
            <person name="Haeckl F.J.F.P.J."/>
            <person name="Gunesch A.P."/>
            <person name="Birkelbach J."/>
            <person name="Nuebel U."/>
            <person name="Pietschmann T."/>
            <person name="Bach T."/>
            <person name="Mueller R."/>
        </authorList>
    </citation>
    <scope>NUCLEOTIDE SEQUENCE [LARGE SCALE GENOMIC DNA]</scope>
    <source>
        <strain evidence="2 3">MSr11954</strain>
    </source>
</reference>
<organism evidence="2 3">
    <name type="scientific">Pendulispora albinea</name>
    <dbReference type="NCBI Taxonomy" id="2741071"/>
    <lineage>
        <taxon>Bacteria</taxon>
        <taxon>Pseudomonadati</taxon>
        <taxon>Myxococcota</taxon>
        <taxon>Myxococcia</taxon>
        <taxon>Myxococcales</taxon>
        <taxon>Sorangiineae</taxon>
        <taxon>Pendulisporaceae</taxon>
        <taxon>Pendulispora</taxon>
    </lineage>
</organism>
<accession>A0ABZ2M523</accession>
<gene>
    <name evidence="2" type="ORF">LZC94_10580</name>
</gene>
<protein>
    <recommendedName>
        <fullName evidence="4">Lipoprotein</fullName>
    </recommendedName>
</protein>
<dbReference type="RefSeq" id="WP_394827336.1">
    <property type="nucleotide sequence ID" value="NZ_CP089984.1"/>
</dbReference>
<dbReference type="PROSITE" id="PS51257">
    <property type="entry name" value="PROKAR_LIPOPROTEIN"/>
    <property type="match status" value="1"/>
</dbReference>
<sequence length="344" mass="36331">MSKRNPSTAMVRVSCVLVCGILAGCSADGAERASDEGGRLKEGSQEPVRERGQEPGAVQAGQEPGASSSSSSSGAAALMWNSLRAAALQDTLEDAAEKGGAGEALWSGVYLYSAPTSTNNYAWARGFTTNLPSLPECQWVDVGNGGVCQRVQCRPVEKNTSIGDVHILGTNPPVKLSPDSNGNYPTFDSTNALYSAGDPILALVTGNDDRRGGFIAFSFAPEPLKLTSPQYDPAVGLEVDRNADFRIAWTPSRRPEQAKSRINLYFGTADYSSFVNCGWPQRSGKGTVPAALLRDLPAGPGVLGFATMVKNVREPSSQTKRTELRLSTDVYVQGKSASGGATFK</sequence>
<proteinExistence type="predicted"/>
<evidence type="ECO:0000313" key="3">
    <source>
        <dbReference type="Proteomes" id="UP001370348"/>
    </source>
</evidence>
<dbReference type="Proteomes" id="UP001370348">
    <property type="component" value="Chromosome"/>
</dbReference>
<evidence type="ECO:0000256" key="1">
    <source>
        <dbReference type="SAM" id="MobiDB-lite"/>
    </source>
</evidence>
<keyword evidence="3" id="KW-1185">Reference proteome</keyword>
<feature type="region of interest" description="Disordered" evidence="1">
    <location>
        <begin position="29"/>
        <end position="73"/>
    </location>
</feature>
<evidence type="ECO:0000313" key="2">
    <source>
        <dbReference type="EMBL" id="WXB17695.1"/>
    </source>
</evidence>
<dbReference type="EMBL" id="CP089984">
    <property type="protein sequence ID" value="WXB17695.1"/>
    <property type="molecule type" value="Genomic_DNA"/>
</dbReference>
<evidence type="ECO:0008006" key="4">
    <source>
        <dbReference type="Google" id="ProtNLM"/>
    </source>
</evidence>